<dbReference type="AlphaFoldDB" id="A0A1X7T6C8"/>
<dbReference type="InParanoid" id="A0A1X7T6C8"/>
<dbReference type="EnsemblMetazoa" id="Aqu2.1.10047_001">
    <property type="protein sequence ID" value="Aqu2.1.10047_001"/>
    <property type="gene ID" value="Aqu2.1.10047"/>
</dbReference>
<reference evidence="1" key="1">
    <citation type="submission" date="2017-05" db="UniProtKB">
        <authorList>
            <consortium name="EnsemblMetazoa"/>
        </authorList>
    </citation>
    <scope>IDENTIFICATION</scope>
</reference>
<organism evidence="1">
    <name type="scientific">Amphimedon queenslandica</name>
    <name type="common">Sponge</name>
    <dbReference type="NCBI Taxonomy" id="400682"/>
    <lineage>
        <taxon>Eukaryota</taxon>
        <taxon>Metazoa</taxon>
        <taxon>Porifera</taxon>
        <taxon>Demospongiae</taxon>
        <taxon>Heteroscleromorpha</taxon>
        <taxon>Haplosclerida</taxon>
        <taxon>Niphatidae</taxon>
        <taxon>Amphimedon</taxon>
    </lineage>
</organism>
<protein>
    <submittedName>
        <fullName evidence="1">Uncharacterized protein</fullName>
    </submittedName>
</protein>
<accession>A0A1X7T6C8</accession>
<name>A0A1X7T6C8_AMPQE</name>
<proteinExistence type="predicted"/>
<sequence length="65" mass="7404">MNCNCFCYRIKSLCAINKQAKADDDISMQVCEPCGIHKTKQSEENEGVYDECQASPEVVYEHMPQ</sequence>
<evidence type="ECO:0000313" key="1">
    <source>
        <dbReference type="EnsemblMetazoa" id="Aqu2.1.10047_001"/>
    </source>
</evidence>